<feature type="domain" description="EamA" evidence="2">
    <location>
        <begin position="18"/>
        <end position="150"/>
    </location>
</feature>
<dbReference type="PANTHER" id="PTHR22911:SF135">
    <property type="entry name" value="BLR4310 PROTEIN"/>
    <property type="match status" value="1"/>
</dbReference>
<feature type="transmembrane region" description="Helical" evidence="1">
    <location>
        <begin position="251"/>
        <end position="269"/>
    </location>
</feature>
<accession>A0A1H4IX71</accession>
<feature type="transmembrane region" description="Helical" evidence="1">
    <location>
        <begin position="78"/>
        <end position="99"/>
    </location>
</feature>
<feature type="transmembrane region" description="Helical" evidence="1">
    <location>
        <begin position="189"/>
        <end position="208"/>
    </location>
</feature>
<keyword evidence="1" id="KW-1133">Transmembrane helix</keyword>
<proteinExistence type="predicted"/>
<name>A0A1H4IX71_9HYPH</name>
<dbReference type="EMBL" id="FNSL01000001">
    <property type="protein sequence ID" value="SEB37832.1"/>
    <property type="molecule type" value="Genomic_DNA"/>
</dbReference>
<dbReference type="PANTHER" id="PTHR22911">
    <property type="entry name" value="ACYL-MALONYL CONDENSING ENZYME-RELATED"/>
    <property type="match status" value="1"/>
</dbReference>
<keyword evidence="4" id="KW-1185">Reference proteome</keyword>
<sequence>MSGVVHRGVVVSFSPNARGALFMSIAMAGFTVNDGLTKLVAEAMNMAQVMLVRGVMATLVMLLLAWQWKAMKKPRAVLHPMVALRVAGETGATICFLSALAHMPIANLAAVMQALPLAVTLGAAFFLNEPVGWRRWSAIIVGFIGILIIIRPGFDAFNAYSLYGVAAVAFATMRDLTTRKIPSEIPSPMISTVTAASVTIAGAVLLVPYGGWSPMSGADFAILVGATLCIVCGYHFIVLSLRAGELSFIAPFRYTALLWAIGLGIVLFADWPDRVMMAGAFLVVCSGLYTLYREQVVNRTKPAARSTGPGMATEGT</sequence>
<organism evidence="3 4">
    <name type="scientific">Nitratireductor aquibiodomus</name>
    <dbReference type="NCBI Taxonomy" id="204799"/>
    <lineage>
        <taxon>Bacteria</taxon>
        <taxon>Pseudomonadati</taxon>
        <taxon>Pseudomonadota</taxon>
        <taxon>Alphaproteobacteria</taxon>
        <taxon>Hyphomicrobiales</taxon>
        <taxon>Phyllobacteriaceae</taxon>
        <taxon>Nitratireductor</taxon>
    </lineage>
</organism>
<feature type="transmembrane region" description="Helical" evidence="1">
    <location>
        <begin position="160"/>
        <end position="177"/>
    </location>
</feature>
<reference evidence="4" key="1">
    <citation type="submission" date="2016-10" db="EMBL/GenBank/DDBJ databases">
        <authorList>
            <person name="Varghese N."/>
            <person name="Submissions S."/>
        </authorList>
    </citation>
    <scope>NUCLEOTIDE SEQUENCE [LARGE SCALE GENOMIC DNA]</scope>
    <source>
        <strain evidence="4">ES.061</strain>
    </source>
</reference>
<protein>
    <submittedName>
        <fullName evidence="3">Permease of the drug/metabolite transporter (DMT) superfamily</fullName>
    </submittedName>
</protein>
<evidence type="ECO:0000313" key="4">
    <source>
        <dbReference type="Proteomes" id="UP000199064"/>
    </source>
</evidence>
<dbReference type="Pfam" id="PF00892">
    <property type="entry name" value="EamA"/>
    <property type="match status" value="1"/>
</dbReference>
<feature type="transmembrane region" description="Helical" evidence="1">
    <location>
        <begin position="136"/>
        <end position="154"/>
    </location>
</feature>
<keyword evidence="1" id="KW-0812">Transmembrane</keyword>
<dbReference type="InterPro" id="IPR037185">
    <property type="entry name" value="EmrE-like"/>
</dbReference>
<evidence type="ECO:0000313" key="3">
    <source>
        <dbReference type="EMBL" id="SEB37832.1"/>
    </source>
</evidence>
<feature type="transmembrane region" description="Helical" evidence="1">
    <location>
        <begin position="46"/>
        <end position="66"/>
    </location>
</feature>
<evidence type="ECO:0000259" key="2">
    <source>
        <dbReference type="Pfam" id="PF00892"/>
    </source>
</evidence>
<dbReference type="AlphaFoldDB" id="A0A1H4IX71"/>
<dbReference type="SUPFAM" id="SSF103481">
    <property type="entry name" value="Multidrug resistance efflux transporter EmrE"/>
    <property type="match status" value="2"/>
</dbReference>
<dbReference type="GO" id="GO:0016020">
    <property type="term" value="C:membrane"/>
    <property type="evidence" value="ECO:0007669"/>
    <property type="project" value="InterPro"/>
</dbReference>
<gene>
    <name evidence="3" type="ORF">SAMN05216452_0613</name>
</gene>
<keyword evidence="1" id="KW-0472">Membrane</keyword>
<dbReference type="Gene3D" id="1.10.3730.20">
    <property type="match status" value="1"/>
</dbReference>
<dbReference type="Proteomes" id="UP000199064">
    <property type="component" value="Unassembled WGS sequence"/>
</dbReference>
<evidence type="ECO:0000256" key="1">
    <source>
        <dbReference type="SAM" id="Phobius"/>
    </source>
</evidence>
<dbReference type="RefSeq" id="WP_370671648.1">
    <property type="nucleotide sequence ID" value="NZ_FNSL01000001.1"/>
</dbReference>
<feature type="transmembrane region" description="Helical" evidence="1">
    <location>
        <begin position="275"/>
        <end position="292"/>
    </location>
</feature>
<feature type="transmembrane region" description="Helical" evidence="1">
    <location>
        <begin position="220"/>
        <end position="239"/>
    </location>
</feature>
<feature type="transmembrane region" description="Helical" evidence="1">
    <location>
        <begin position="105"/>
        <end position="127"/>
    </location>
</feature>
<dbReference type="InterPro" id="IPR000620">
    <property type="entry name" value="EamA_dom"/>
</dbReference>